<dbReference type="AlphaFoldDB" id="A0A235B3A3"/>
<evidence type="ECO:0000313" key="1">
    <source>
        <dbReference type="EMBL" id="OYD06753.1"/>
    </source>
</evidence>
<dbReference type="InterPro" id="IPR047764">
    <property type="entry name" value="CmpA"/>
</dbReference>
<gene>
    <name evidence="1" type="ORF">CHM34_14420</name>
</gene>
<protein>
    <submittedName>
        <fullName evidence="1">Cortex morphogenetic protein CmpA</fullName>
    </submittedName>
</protein>
<dbReference type="EMBL" id="NOWF01000009">
    <property type="protein sequence ID" value="OYD06753.1"/>
    <property type="molecule type" value="Genomic_DNA"/>
</dbReference>
<proteinExistence type="predicted"/>
<evidence type="ECO:0000313" key="2">
    <source>
        <dbReference type="Proteomes" id="UP000215459"/>
    </source>
</evidence>
<dbReference type="Proteomes" id="UP000215459">
    <property type="component" value="Unassembled WGS sequence"/>
</dbReference>
<sequence>MPYWLRKQLKRAFQGKDRRQIRILNDCWFQYQERNTGETHPMVYTLNEDHP</sequence>
<organism evidence="1 2">
    <name type="scientific">Paludifilum halophilum</name>
    <dbReference type="NCBI Taxonomy" id="1642702"/>
    <lineage>
        <taxon>Bacteria</taxon>
        <taxon>Bacillati</taxon>
        <taxon>Bacillota</taxon>
        <taxon>Bacilli</taxon>
        <taxon>Bacillales</taxon>
        <taxon>Thermoactinomycetaceae</taxon>
        <taxon>Paludifilum</taxon>
    </lineage>
</organism>
<dbReference type="RefSeq" id="WP_094265317.1">
    <property type="nucleotide sequence ID" value="NZ_NOWF01000009.1"/>
</dbReference>
<dbReference type="Pfam" id="PF26301">
    <property type="entry name" value="spore_CmpA"/>
    <property type="match status" value="1"/>
</dbReference>
<accession>A0A235B3A3</accession>
<dbReference type="NCBIfam" id="NF033225">
    <property type="entry name" value="spore_CmpA"/>
    <property type="match status" value="1"/>
</dbReference>
<keyword evidence="2" id="KW-1185">Reference proteome</keyword>
<dbReference type="OrthoDB" id="2691694at2"/>
<name>A0A235B3A3_9BACL</name>
<comment type="caution">
    <text evidence="1">The sequence shown here is derived from an EMBL/GenBank/DDBJ whole genome shotgun (WGS) entry which is preliminary data.</text>
</comment>
<reference evidence="1 2" key="1">
    <citation type="submission" date="2017-07" db="EMBL/GenBank/DDBJ databases">
        <title>The genome sequence of Paludifilum halophilum highlights mechanisms for microbial adaptation to high salt environemnts.</title>
        <authorList>
            <person name="Belbahri L."/>
        </authorList>
    </citation>
    <scope>NUCLEOTIDE SEQUENCE [LARGE SCALE GENOMIC DNA]</scope>
    <source>
        <strain evidence="1 2">DSM 102817</strain>
    </source>
</reference>